<evidence type="ECO:0000313" key="2">
    <source>
        <dbReference type="Proteomes" id="UP001165121"/>
    </source>
</evidence>
<sequence>MVRLVQEEGKLIVHDVPDCDSEQRGRARGKLLLTAHRYVACYYRMKPFVEVKFDEPCDEAAFPWRLQYQLADRWAEHERHQDVTIDMVELRFKTEAGRGQFEGYVDASTKKSDVELCLEAKFYDIRMFNLCIMLPHTWLTNRDNAWQLAGFFHRRPHVDRDAMMRTYVCVVAKTRGYDFDLEAALKAFDSWSNPKWKPKLTEGMIKSIVGGAIKAGYEAWKKACTRNGGVVEELSDIKDFDDPKKLKAERFDAINEELAQLPKDLFLADNEYFMKDLAKQRDWADYKTLAYAIKSSYAYVLNGQNAIFLKKMAVMEHFGANDSVRTIHYEQASIMAKKAAEATQKFRVQYKGDKPVEVNLCETLIECWRGIAYDDANVIPHSAKEPRTMDDTFNMFGMYQHVYDPDFKIDMELVSMYTNHIKEILCNGDNAVGEYVLNCLAHILQKPHIKTTTVPLFKSKQGAGKNFISNVYSRYVLNPSMSAVVADMDKLLTRTKNLHTNGLPAGMHSLPCSRSYCTMIA</sequence>
<dbReference type="AlphaFoldDB" id="A0A9W6X1N3"/>
<name>A0A9W6X1N3_9STRA</name>
<accession>A0A9W6X1N3</accession>
<protein>
    <submittedName>
        <fullName evidence="1">Unnamed protein product</fullName>
    </submittedName>
</protein>
<keyword evidence="2" id="KW-1185">Reference proteome</keyword>
<gene>
    <name evidence="1" type="ORF">Pfra01_000529400</name>
</gene>
<dbReference type="Proteomes" id="UP001165121">
    <property type="component" value="Unassembled WGS sequence"/>
</dbReference>
<proteinExistence type="predicted"/>
<dbReference type="OrthoDB" id="103748at2759"/>
<reference evidence="1" key="1">
    <citation type="submission" date="2023-04" db="EMBL/GenBank/DDBJ databases">
        <title>Phytophthora fragariaefolia NBRC 109709.</title>
        <authorList>
            <person name="Ichikawa N."/>
            <person name="Sato H."/>
            <person name="Tonouchi N."/>
        </authorList>
    </citation>
    <scope>NUCLEOTIDE SEQUENCE</scope>
    <source>
        <strain evidence="1">NBRC 109709</strain>
    </source>
</reference>
<dbReference type="EMBL" id="BSXT01000426">
    <property type="protein sequence ID" value="GMF27093.1"/>
    <property type="molecule type" value="Genomic_DNA"/>
</dbReference>
<evidence type="ECO:0000313" key="1">
    <source>
        <dbReference type="EMBL" id="GMF27093.1"/>
    </source>
</evidence>
<organism evidence="1 2">
    <name type="scientific">Phytophthora fragariaefolia</name>
    <dbReference type="NCBI Taxonomy" id="1490495"/>
    <lineage>
        <taxon>Eukaryota</taxon>
        <taxon>Sar</taxon>
        <taxon>Stramenopiles</taxon>
        <taxon>Oomycota</taxon>
        <taxon>Peronosporomycetes</taxon>
        <taxon>Peronosporales</taxon>
        <taxon>Peronosporaceae</taxon>
        <taxon>Phytophthora</taxon>
    </lineage>
</organism>
<comment type="caution">
    <text evidence="1">The sequence shown here is derived from an EMBL/GenBank/DDBJ whole genome shotgun (WGS) entry which is preliminary data.</text>
</comment>